<dbReference type="InterPro" id="IPR001298">
    <property type="entry name" value="Filamin/ABP280_rpt"/>
</dbReference>
<reference evidence="4 5" key="1">
    <citation type="journal article" date="2018" name="Gigascience">
        <title>Genomes of trombidid mites reveal novel predicted allergens and laterally-transferred genes associated with secondary metabolism.</title>
        <authorList>
            <person name="Dong X."/>
            <person name="Chaisiri K."/>
            <person name="Xia D."/>
            <person name="Armstrong S.D."/>
            <person name="Fang Y."/>
            <person name="Donnelly M.J."/>
            <person name="Kadowaki T."/>
            <person name="McGarry J.W."/>
            <person name="Darby A.C."/>
            <person name="Makepeace B.L."/>
        </authorList>
    </citation>
    <scope>NUCLEOTIDE SEQUENCE [LARGE SCALE GENOMIC DNA]</scope>
    <source>
        <strain evidence="4">UoL-UT</strain>
    </source>
</reference>
<feature type="repeat" description="Filamin" evidence="3">
    <location>
        <begin position="8"/>
        <end position="103"/>
    </location>
</feature>
<evidence type="ECO:0000256" key="3">
    <source>
        <dbReference type="PROSITE-ProRule" id="PRU00087"/>
    </source>
</evidence>
<dbReference type="InterPro" id="IPR044801">
    <property type="entry name" value="Filamin"/>
</dbReference>
<dbReference type="SMART" id="SM00557">
    <property type="entry name" value="IG_FLMN"/>
    <property type="match status" value="2"/>
</dbReference>
<dbReference type="PANTHER" id="PTHR38537:SF8">
    <property type="entry name" value="FILAMIN-A"/>
    <property type="match status" value="1"/>
</dbReference>
<dbReference type="EMBL" id="NCKV01000772">
    <property type="protein sequence ID" value="RWS29788.1"/>
    <property type="molecule type" value="Genomic_DNA"/>
</dbReference>
<dbReference type="GO" id="GO:0051015">
    <property type="term" value="F:actin filament binding"/>
    <property type="evidence" value="ECO:0007669"/>
    <property type="project" value="InterPro"/>
</dbReference>
<sequence length="200" mass="21737">MLFSWAHKKKLTAAHVCVTGTGISSGRAGEPCKFSVSSQLADHHFANHCSVAFEGPSKPEINFVTGNEGIFECIWTPKLPGVYKVYVRFNNEQVPGSPFTCTIEGGYLHDSVTSAIRCRGRCLQTGNLNVYNEVLIEGADAVIGGVAVSMEGPGKPDILFRNEQQGLFVLYKCVVPGVYTLNIKFANNHVNGSPFNIRVL</sequence>
<comment type="caution">
    <text evidence="4">The sequence shown here is derived from an EMBL/GenBank/DDBJ whole genome shotgun (WGS) entry which is preliminary data.</text>
</comment>
<feature type="repeat" description="Filamin" evidence="3">
    <location>
        <begin position="108"/>
        <end position="199"/>
    </location>
</feature>
<dbReference type="GO" id="GO:0030036">
    <property type="term" value="P:actin cytoskeleton organization"/>
    <property type="evidence" value="ECO:0007669"/>
    <property type="project" value="InterPro"/>
</dbReference>
<evidence type="ECO:0000256" key="1">
    <source>
        <dbReference type="ARBA" id="ARBA00009238"/>
    </source>
</evidence>
<accession>A0A443SQI2</accession>
<keyword evidence="2" id="KW-0677">Repeat</keyword>
<protein>
    <submittedName>
        <fullName evidence="4">Cheerio / Filamin-A/C-like protein</fullName>
    </submittedName>
</protein>
<gene>
    <name evidence="4" type="ORF">B4U80_10009</name>
</gene>
<dbReference type="PANTHER" id="PTHR38537">
    <property type="entry name" value="JITTERBUG, ISOFORM N"/>
    <property type="match status" value="1"/>
</dbReference>
<dbReference type="Pfam" id="PF00630">
    <property type="entry name" value="Filamin"/>
    <property type="match status" value="2"/>
</dbReference>
<dbReference type="PROSITE" id="PS50194">
    <property type="entry name" value="FILAMIN_REPEAT"/>
    <property type="match status" value="2"/>
</dbReference>
<keyword evidence="5" id="KW-1185">Reference proteome</keyword>
<organism evidence="4 5">
    <name type="scientific">Leptotrombidium deliense</name>
    <dbReference type="NCBI Taxonomy" id="299467"/>
    <lineage>
        <taxon>Eukaryota</taxon>
        <taxon>Metazoa</taxon>
        <taxon>Ecdysozoa</taxon>
        <taxon>Arthropoda</taxon>
        <taxon>Chelicerata</taxon>
        <taxon>Arachnida</taxon>
        <taxon>Acari</taxon>
        <taxon>Acariformes</taxon>
        <taxon>Trombidiformes</taxon>
        <taxon>Prostigmata</taxon>
        <taxon>Anystina</taxon>
        <taxon>Parasitengona</taxon>
        <taxon>Trombiculoidea</taxon>
        <taxon>Trombiculidae</taxon>
        <taxon>Leptotrombidium</taxon>
    </lineage>
</organism>
<dbReference type="InterPro" id="IPR013783">
    <property type="entry name" value="Ig-like_fold"/>
</dbReference>
<dbReference type="AlphaFoldDB" id="A0A443SQI2"/>
<dbReference type="SUPFAM" id="SSF81296">
    <property type="entry name" value="E set domains"/>
    <property type="match status" value="2"/>
</dbReference>
<dbReference type="STRING" id="299467.A0A443SQI2"/>
<dbReference type="OrthoDB" id="5334309at2759"/>
<dbReference type="InterPro" id="IPR017868">
    <property type="entry name" value="Filamin/ABP280_repeat-like"/>
</dbReference>
<proteinExistence type="inferred from homology"/>
<evidence type="ECO:0000313" key="5">
    <source>
        <dbReference type="Proteomes" id="UP000288716"/>
    </source>
</evidence>
<dbReference type="Gene3D" id="2.60.40.10">
    <property type="entry name" value="Immunoglobulins"/>
    <property type="match status" value="2"/>
</dbReference>
<evidence type="ECO:0000313" key="4">
    <source>
        <dbReference type="EMBL" id="RWS29788.1"/>
    </source>
</evidence>
<name>A0A443SQI2_9ACAR</name>
<dbReference type="InterPro" id="IPR014756">
    <property type="entry name" value="Ig_E-set"/>
</dbReference>
<dbReference type="VEuPathDB" id="VectorBase:LDEU002256"/>
<comment type="similarity">
    <text evidence="1">Belongs to the filamin family.</text>
</comment>
<dbReference type="Proteomes" id="UP000288716">
    <property type="component" value="Unassembled WGS sequence"/>
</dbReference>
<evidence type="ECO:0000256" key="2">
    <source>
        <dbReference type="ARBA" id="ARBA00022737"/>
    </source>
</evidence>